<evidence type="ECO:0000256" key="1">
    <source>
        <dbReference type="ARBA" id="ARBA00006615"/>
    </source>
</evidence>
<dbReference type="Gene3D" id="4.10.1150.10">
    <property type="entry name" value="AF2212/PG0164-like"/>
    <property type="match status" value="1"/>
</dbReference>
<dbReference type="EMBL" id="LGFT01000035">
    <property type="protein sequence ID" value="KUK44084.1"/>
    <property type="molecule type" value="Genomic_DNA"/>
</dbReference>
<dbReference type="PATRIC" id="fig|301375.6.peg.1247"/>
<dbReference type="Pfam" id="PF01954">
    <property type="entry name" value="AF2212-like"/>
    <property type="match status" value="1"/>
</dbReference>
<reference evidence="5" key="1">
    <citation type="journal article" date="2015" name="MBio">
        <title>Genome-resolved metagenomic analysis reveals roles for candidate phyla and other microbial community members in biogeochemical transformations in oil reservoirs.</title>
        <authorList>
            <person name="Hu P."/>
            <person name="Tom L."/>
            <person name="Singh A."/>
            <person name="Thomas B.C."/>
            <person name="Baker B.J."/>
            <person name="Piceno Y.M."/>
            <person name="Andersen G.L."/>
            <person name="Banfield J.F."/>
        </authorList>
    </citation>
    <scope>NUCLEOTIDE SEQUENCE [LARGE SCALE GENOMIC DNA]</scope>
    <source>
        <strain evidence="5">56_747</strain>
    </source>
</reference>
<evidence type="ECO:0000313" key="5">
    <source>
        <dbReference type="EMBL" id="KUK95356.1"/>
    </source>
</evidence>
<dbReference type="EMBL" id="LGHB01000035">
    <property type="protein sequence ID" value="KUK95356.1"/>
    <property type="molecule type" value="Genomic_DNA"/>
</dbReference>
<dbReference type="AlphaFoldDB" id="A0A101FTK8"/>
<name>A0A101FTK8_9EURY</name>
<evidence type="ECO:0000313" key="4">
    <source>
        <dbReference type="EMBL" id="KUK44084.1"/>
    </source>
</evidence>
<comment type="similarity">
    <text evidence="1 3">Belongs to the UPF0165 family.</text>
</comment>
<dbReference type="InterPro" id="IPR024069">
    <property type="entry name" value="AF2212-like_dom_sf"/>
</dbReference>
<dbReference type="InterPro" id="IPR008203">
    <property type="entry name" value="AF2212-like"/>
</dbReference>
<sequence length="62" mass="7059">MGVKAIYENDVLKPLEKLNLREGEVVDIEIKRDAVDRLGGLVRISRKDWADELVESPELEPV</sequence>
<evidence type="ECO:0000313" key="7">
    <source>
        <dbReference type="Proteomes" id="UP000057043"/>
    </source>
</evidence>
<dbReference type="Proteomes" id="UP000057043">
    <property type="component" value="Unassembled WGS sequence"/>
</dbReference>
<proteinExistence type="inferred from homology"/>
<organism evidence="4 7">
    <name type="scientific">Methanothrix harundinacea</name>
    <dbReference type="NCBI Taxonomy" id="301375"/>
    <lineage>
        <taxon>Archaea</taxon>
        <taxon>Methanobacteriati</taxon>
        <taxon>Methanobacteriota</taxon>
        <taxon>Stenosarchaea group</taxon>
        <taxon>Methanomicrobia</taxon>
        <taxon>Methanotrichales</taxon>
        <taxon>Methanotrichaceae</taxon>
        <taxon>Methanothrix</taxon>
    </lineage>
</organism>
<evidence type="ECO:0000256" key="2">
    <source>
        <dbReference type="ARBA" id="ARBA00022649"/>
    </source>
</evidence>
<gene>
    <name evidence="4" type="ORF">XD72_1537</name>
    <name evidence="5" type="ORF">XE07_1815</name>
</gene>
<comment type="caution">
    <text evidence="4">The sequence shown here is derived from an EMBL/GenBank/DDBJ whole genome shotgun (WGS) entry which is preliminary data.</text>
</comment>
<evidence type="ECO:0000313" key="6">
    <source>
        <dbReference type="Proteomes" id="UP000053961"/>
    </source>
</evidence>
<accession>A0A101FTK8</accession>
<protein>
    <recommendedName>
        <fullName evidence="3">Antitoxin</fullName>
    </recommendedName>
</protein>
<dbReference type="Proteomes" id="UP000053961">
    <property type="component" value="Unassembled WGS sequence"/>
</dbReference>
<comment type="function">
    <text evidence="3">Antitoxin component of a type II toxin-antitoxin (TA) system.</text>
</comment>
<reference evidence="6 7" key="2">
    <citation type="journal article" date="2015" name="MBio">
        <title>Genome-Resolved Metagenomic Analysis Reveals Roles for Candidate Phyla and Other Microbial Community Members in Biogeochemical Transformations in Oil Reservoirs.</title>
        <authorList>
            <person name="Hu P."/>
            <person name="Tom L."/>
            <person name="Singh A."/>
            <person name="Thomas B.C."/>
            <person name="Baker B.J."/>
            <person name="Piceno Y.M."/>
            <person name="Andersen G.L."/>
            <person name="Banfield J.F."/>
        </authorList>
    </citation>
    <scope>NUCLEOTIDE SEQUENCE [LARGE SCALE GENOMIC DNA]</scope>
    <source>
        <strain evidence="4">57_489</strain>
    </source>
</reference>
<keyword evidence="2 3" id="KW-1277">Toxin-antitoxin system</keyword>
<evidence type="ECO:0000256" key="3">
    <source>
        <dbReference type="RuleBase" id="RU368051"/>
    </source>
</evidence>
<dbReference type="SUPFAM" id="SSF141694">
    <property type="entry name" value="AF2212/PG0164-like"/>
    <property type="match status" value="1"/>
</dbReference>